<name>A0ABR4E1F2_9PEZI</name>
<gene>
    <name evidence="1" type="ORF">FJTKL_01285</name>
</gene>
<evidence type="ECO:0000313" key="1">
    <source>
        <dbReference type="EMBL" id="KAL2276236.1"/>
    </source>
</evidence>
<comment type="caution">
    <text evidence="1">The sequence shown here is derived from an EMBL/GenBank/DDBJ whole genome shotgun (WGS) entry which is preliminary data.</text>
</comment>
<reference evidence="1 2" key="1">
    <citation type="submission" date="2024-03" db="EMBL/GenBank/DDBJ databases">
        <title>A high-quality draft genome sequence of Diaporthe vaccinii, a causative agent of upright dieback and viscid rot disease in cranberry plants.</title>
        <authorList>
            <person name="Sarrasin M."/>
            <person name="Lang B.F."/>
            <person name="Burger G."/>
        </authorList>
    </citation>
    <scope>NUCLEOTIDE SEQUENCE [LARGE SCALE GENOMIC DNA]</scope>
    <source>
        <strain evidence="1 2">IS7</strain>
    </source>
</reference>
<keyword evidence="2" id="KW-1185">Reference proteome</keyword>
<organism evidence="1 2">
    <name type="scientific">Diaporthe vaccinii</name>
    <dbReference type="NCBI Taxonomy" id="105482"/>
    <lineage>
        <taxon>Eukaryota</taxon>
        <taxon>Fungi</taxon>
        <taxon>Dikarya</taxon>
        <taxon>Ascomycota</taxon>
        <taxon>Pezizomycotina</taxon>
        <taxon>Sordariomycetes</taxon>
        <taxon>Sordariomycetidae</taxon>
        <taxon>Diaporthales</taxon>
        <taxon>Diaporthaceae</taxon>
        <taxon>Diaporthe</taxon>
        <taxon>Diaporthe eres species complex</taxon>
    </lineage>
</organism>
<accession>A0ABR4E1F2</accession>
<proteinExistence type="predicted"/>
<sequence length="205" mass="20312">MPIKCNIKESVPAERHFLVGEVELGLLADVDLLGGGTGLLHLEAAGEEVVAAGEAGAGGDLLGDGQLVAAGVVVGELGDGPGAGRVLAGAVGDLGQLAVGGQHGRALDGGGLAGADLDNSEGVAVGGMLLAESERLMLFDGTGYCLRALGAVGNAGGREVRDVEDQVGRGHRGGEGEEGTSGELHLDGCLGCLVRMKRVSWLLSA</sequence>
<evidence type="ECO:0000313" key="2">
    <source>
        <dbReference type="Proteomes" id="UP001600888"/>
    </source>
</evidence>
<dbReference type="EMBL" id="JBAWTH010000120">
    <property type="protein sequence ID" value="KAL2276236.1"/>
    <property type="molecule type" value="Genomic_DNA"/>
</dbReference>
<protein>
    <submittedName>
        <fullName evidence="1">Uncharacterized protein</fullName>
    </submittedName>
</protein>
<dbReference type="Proteomes" id="UP001600888">
    <property type="component" value="Unassembled WGS sequence"/>
</dbReference>